<evidence type="ECO:0000256" key="1">
    <source>
        <dbReference type="SAM" id="Phobius"/>
    </source>
</evidence>
<dbReference type="AlphaFoldDB" id="A0A926EP99"/>
<feature type="transmembrane region" description="Helical" evidence="1">
    <location>
        <begin position="23"/>
        <end position="44"/>
    </location>
</feature>
<comment type="caution">
    <text evidence="2">The sequence shown here is derived from an EMBL/GenBank/DDBJ whole genome shotgun (WGS) entry which is preliminary data.</text>
</comment>
<proteinExistence type="predicted"/>
<dbReference type="PANTHER" id="PTHR34980:SF2">
    <property type="entry name" value="INNER MEMBRANE PROTEIN YHAH-RELATED"/>
    <property type="match status" value="1"/>
</dbReference>
<evidence type="ECO:0000313" key="3">
    <source>
        <dbReference type="Proteomes" id="UP000623678"/>
    </source>
</evidence>
<feature type="transmembrane region" description="Helical" evidence="1">
    <location>
        <begin position="50"/>
        <end position="69"/>
    </location>
</feature>
<keyword evidence="1" id="KW-1133">Transmembrane helix</keyword>
<reference evidence="2" key="1">
    <citation type="submission" date="2020-08" db="EMBL/GenBank/DDBJ databases">
        <title>Genome public.</title>
        <authorList>
            <person name="Liu C."/>
            <person name="Sun Q."/>
        </authorList>
    </citation>
    <scope>NUCLEOTIDE SEQUENCE</scope>
    <source>
        <strain evidence="2">NSJ-64</strain>
    </source>
</reference>
<feature type="transmembrane region" description="Helical" evidence="1">
    <location>
        <begin position="81"/>
        <end position="101"/>
    </location>
</feature>
<protein>
    <submittedName>
        <fullName evidence="2">DUF805 domain-containing protein</fullName>
    </submittedName>
</protein>
<evidence type="ECO:0000313" key="2">
    <source>
        <dbReference type="EMBL" id="MBC8586010.1"/>
    </source>
</evidence>
<dbReference type="GO" id="GO:0005886">
    <property type="term" value="C:plasma membrane"/>
    <property type="evidence" value="ECO:0007669"/>
    <property type="project" value="TreeGrafter"/>
</dbReference>
<dbReference type="EMBL" id="JACRTD010000007">
    <property type="protein sequence ID" value="MBC8586010.1"/>
    <property type="molecule type" value="Genomic_DNA"/>
</dbReference>
<organism evidence="2 3">
    <name type="scientific">Youxingia wuxianensis</name>
    <dbReference type="NCBI Taxonomy" id="2763678"/>
    <lineage>
        <taxon>Bacteria</taxon>
        <taxon>Bacillati</taxon>
        <taxon>Bacillota</taxon>
        <taxon>Clostridia</taxon>
        <taxon>Eubacteriales</taxon>
        <taxon>Oscillospiraceae</taxon>
        <taxon>Youxingia</taxon>
    </lineage>
</organism>
<keyword evidence="1" id="KW-0472">Membrane</keyword>
<keyword evidence="1" id="KW-0812">Transmembrane</keyword>
<dbReference type="RefSeq" id="WP_262395726.1">
    <property type="nucleotide sequence ID" value="NZ_JACRTD010000007.1"/>
</dbReference>
<sequence length="119" mass="12956">MQEFIAMWQNYANFGGRTSVRGYWMAFLFNVIASFVVGIVAGILSLFISPLAYLSSLYSLAALIPGLALTVRRLHDTGKSWVYILIGLIPLVGTILLIVWLCGASVPGANEFGDISEQV</sequence>
<name>A0A926EP99_9FIRM</name>
<accession>A0A926EP99</accession>
<keyword evidence="3" id="KW-1185">Reference proteome</keyword>
<dbReference type="Pfam" id="PF05656">
    <property type="entry name" value="DUF805"/>
    <property type="match status" value="1"/>
</dbReference>
<gene>
    <name evidence="2" type="ORF">H8705_10480</name>
</gene>
<dbReference type="Proteomes" id="UP000623678">
    <property type="component" value="Unassembled WGS sequence"/>
</dbReference>
<dbReference type="PANTHER" id="PTHR34980">
    <property type="entry name" value="INNER MEMBRANE PROTEIN-RELATED-RELATED"/>
    <property type="match status" value="1"/>
</dbReference>
<dbReference type="InterPro" id="IPR008523">
    <property type="entry name" value="DUF805"/>
</dbReference>